<dbReference type="Gramene" id="PRQ28369">
    <property type="protein sequence ID" value="PRQ28369"/>
    <property type="gene ID" value="RchiOBHm_Chr5g0002311"/>
</dbReference>
<proteinExistence type="predicted"/>
<protein>
    <submittedName>
        <fullName evidence="1">Putative nucleotide-binding alpha-beta plait domain-containing protein</fullName>
    </submittedName>
</protein>
<accession>A0A2P6Q2K7</accession>
<comment type="caution">
    <text evidence="1">The sequence shown here is derived from an EMBL/GenBank/DDBJ whole genome shotgun (WGS) entry which is preliminary data.</text>
</comment>
<evidence type="ECO:0000313" key="1">
    <source>
        <dbReference type="EMBL" id="PRQ28369.1"/>
    </source>
</evidence>
<keyword evidence="2" id="KW-1185">Reference proteome</keyword>
<dbReference type="AlphaFoldDB" id="A0A2P6Q2K7"/>
<sequence>MKGNLLLLSVRRKKRIMLNCFALPPHWSEVSIGAFPKDASEEELMELCSEIGKIVKGKHYPWNCVDHSGLKIQGQDGCLFEAAFFW</sequence>
<gene>
    <name evidence="1" type="ORF">RchiOBHm_Chr5g0002311</name>
</gene>
<name>A0A2P6Q2K7_ROSCH</name>
<dbReference type="EMBL" id="PDCK01000043">
    <property type="protein sequence ID" value="PRQ28369.1"/>
    <property type="molecule type" value="Genomic_DNA"/>
</dbReference>
<dbReference type="Proteomes" id="UP000238479">
    <property type="component" value="Chromosome 5"/>
</dbReference>
<reference evidence="1 2" key="1">
    <citation type="journal article" date="2018" name="Nat. Genet.">
        <title>The Rosa genome provides new insights in the design of modern roses.</title>
        <authorList>
            <person name="Bendahmane M."/>
        </authorList>
    </citation>
    <scope>NUCLEOTIDE SEQUENCE [LARGE SCALE GENOMIC DNA]</scope>
    <source>
        <strain evidence="2">cv. Old Blush</strain>
    </source>
</reference>
<organism evidence="1 2">
    <name type="scientific">Rosa chinensis</name>
    <name type="common">China rose</name>
    <dbReference type="NCBI Taxonomy" id="74649"/>
    <lineage>
        <taxon>Eukaryota</taxon>
        <taxon>Viridiplantae</taxon>
        <taxon>Streptophyta</taxon>
        <taxon>Embryophyta</taxon>
        <taxon>Tracheophyta</taxon>
        <taxon>Spermatophyta</taxon>
        <taxon>Magnoliopsida</taxon>
        <taxon>eudicotyledons</taxon>
        <taxon>Gunneridae</taxon>
        <taxon>Pentapetalae</taxon>
        <taxon>rosids</taxon>
        <taxon>fabids</taxon>
        <taxon>Rosales</taxon>
        <taxon>Rosaceae</taxon>
        <taxon>Rosoideae</taxon>
        <taxon>Rosoideae incertae sedis</taxon>
        <taxon>Rosa</taxon>
    </lineage>
</organism>
<evidence type="ECO:0000313" key="2">
    <source>
        <dbReference type="Proteomes" id="UP000238479"/>
    </source>
</evidence>